<dbReference type="Pfam" id="PF02114">
    <property type="entry name" value="Phosducin"/>
    <property type="match status" value="1"/>
</dbReference>
<feature type="compositionally biased region" description="Basic and acidic residues" evidence="2">
    <location>
        <begin position="22"/>
        <end position="47"/>
    </location>
</feature>
<proteinExistence type="inferred from homology"/>
<evidence type="ECO:0000256" key="1">
    <source>
        <dbReference type="ARBA" id="ARBA00009686"/>
    </source>
</evidence>
<evidence type="ECO:0000313" key="5">
    <source>
        <dbReference type="Proteomes" id="UP001150569"/>
    </source>
</evidence>
<sequence>MADALERQFLGSGANGDENAQEEQRRLGDQDPSPHREDDDDPLHQPADDNDSQPPPELLAGAQGKPVADAPRTGPKGVKADYEQYLAFQRQQLQDQQRERYARNTLGQGYRSTGTPETRTLFTTTEPRSSRFSSDPTQGNCKYAAADGKLKNDQALSDHDDDDEDLNALLDDPAILREYQRSRLAEWESQNLLLRNQKTFGRVEDVTADDYATTLDAEASHVTVLVHVYEDHVPACRHLNRVLEGLAAGPLTHVRVLRIRARDTASESFTPEVLPILMVYKDGCLLESFVRVTDQLPKGQFQGEDVMDLLSLDQ</sequence>
<evidence type="ECO:0000313" key="4">
    <source>
        <dbReference type="EMBL" id="KAJ1908999.1"/>
    </source>
</evidence>
<accession>A0A9W8DIH1</accession>
<dbReference type="PANTHER" id="PTHR46052">
    <property type="entry name" value="PHOSDUCIN-LIKE PROTEIN"/>
    <property type="match status" value="1"/>
</dbReference>
<dbReference type="OrthoDB" id="70588at2759"/>
<comment type="caution">
    <text evidence="4">The sequence shown here is derived from an EMBL/GenBank/DDBJ whole genome shotgun (WGS) entry which is preliminary data.</text>
</comment>
<organism evidence="4 5">
    <name type="scientific">Tieghemiomyces parasiticus</name>
    <dbReference type="NCBI Taxonomy" id="78921"/>
    <lineage>
        <taxon>Eukaryota</taxon>
        <taxon>Fungi</taxon>
        <taxon>Fungi incertae sedis</taxon>
        <taxon>Zoopagomycota</taxon>
        <taxon>Kickxellomycotina</taxon>
        <taxon>Dimargaritomycetes</taxon>
        <taxon>Dimargaritales</taxon>
        <taxon>Dimargaritaceae</taxon>
        <taxon>Tieghemiomyces</taxon>
    </lineage>
</organism>
<name>A0A9W8DIH1_9FUNG</name>
<evidence type="ECO:0000259" key="3">
    <source>
        <dbReference type="Pfam" id="PF02114"/>
    </source>
</evidence>
<dbReference type="InterPro" id="IPR051499">
    <property type="entry name" value="Phosducin-like_reg"/>
</dbReference>
<feature type="region of interest" description="Disordered" evidence="2">
    <location>
        <begin position="1"/>
        <end position="77"/>
    </location>
</feature>
<protein>
    <submittedName>
        <fullName evidence="4">Phosducin-like protein 3</fullName>
    </submittedName>
</protein>
<dbReference type="AlphaFoldDB" id="A0A9W8DIH1"/>
<dbReference type="PANTHER" id="PTHR46052:SF1">
    <property type="entry name" value="PHOSDUCIN-LIKE PROTEIN"/>
    <property type="match status" value="1"/>
</dbReference>
<dbReference type="Gene3D" id="3.40.30.10">
    <property type="entry name" value="Glutaredoxin"/>
    <property type="match status" value="1"/>
</dbReference>
<feature type="compositionally biased region" description="Low complexity" evidence="2">
    <location>
        <begin position="113"/>
        <end position="125"/>
    </location>
</feature>
<dbReference type="SUPFAM" id="SSF52833">
    <property type="entry name" value="Thioredoxin-like"/>
    <property type="match status" value="1"/>
</dbReference>
<dbReference type="EMBL" id="JANBPT010001283">
    <property type="protein sequence ID" value="KAJ1908999.1"/>
    <property type="molecule type" value="Genomic_DNA"/>
</dbReference>
<dbReference type="Proteomes" id="UP001150569">
    <property type="component" value="Unassembled WGS sequence"/>
</dbReference>
<gene>
    <name evidence="4" type="primary">PDCL3_2</name>
    <name evidence="4" type="ORF">IWQ60_011413</name>
</gene>
<evidence type="ECO:0000256" key="2">
    <source>
        <dbReference type="SAM" id="MobiDB-lite"/>
    </source>
</evidence>
<feature type="domain" description="Phosducin" evidence="3">
    <location>
        <begin position="169"/>
        <end position="303"/>
    </location>
</feature>
<reference evidence="4" key="1">
    <citation type="submission" date="2022-07" db="EMBL/GenBank/DDBJ databases">
        <title>Phylogenomic reconstructions and comparative analyses of Kickxellomycotina fungi.</title>
        <authorList>
            <person name="Reynolds N.K."/>
            <person name="Stajich J.E."/>
            <person name="Barry K."/>
            <person name="Grigoriev I.V."/>
            <person name="Crous P."/>
            <person name="Smith M.E."/>
        </authorList>
    </citation>
    <scope>NUCLEOTIDE SEQUENCE</scope>
    <source>
        <strain evidence="4">RSA 861</strain>
    </source>
</reference>
<dbReference type="InterPro" id="IPR036249">
    <property type="entry name" value="Thioredoxin-like_sf"/>
</dbReference>
<feature type="region of interest" description="Disordered" evidence="2">
    <location>
        <begin position="104"/>
        <end position="140"/>
    </location>
</feature>
<comment type="similarity">
    <text evidence="1">Belongs to the phosducin family.</text>
</comment>
<feature type="compositionally biased region" description="Polar residues" evidence="2">
    <location>
        <begin position="126"/>
        <end position="140"/>
    </location>
</feature>
<dbReference type="InterPro" id="IPR024253">
    <property type="entry name" value="Phosducin_thioredoxin-like_dom"/>
</dbReference>
<keyword evidence="5" id="KW-1185">Reference proteome</keyword>